<feature type="active site" description="Proton acceptor" evidence="2">
    <location>
        <position position="123"/>
    </location>
</feature>
<reference evidence="3 4" key="1">
    <citation type="journal article" date="2006" name="Genome Biol.">
        <title>Genomic analysis reveals that Pseudomonas aeruginosa virulence is combinatorial.</title>
        <authorList>
            <person name="Lee D.G."/>
            <person name="Urbach J.M."/>
            <person name="Wu G."/>
            <person name="Liberati N.T."/>
            <person name="Feinbaum R.L."/>
            <person name="Miyata S."/>
            <person name="Diggins L.T."/>
            <person name="He J."/>
            <person name="Saucier M."/>
            <person name="Deziel E."/>
            <person name="Friedman L."/>
            <person name="Li L."/>
            <person name="Grills G."/>
            <person name="Montgomery K."/>
            <person name="Kucherlapati R."/>
            <person name="Rahme L.G."/>
            <person name="Ausubel F.M."/>
        </authorList>
    </citation>
    <scope>NUCLEOTIDE SEQUENCE [LARGE SCALE GENOMIC DNA]</scope>
    <source>
        <strain evidence="3 4">UCBPP-PA14</strain>
    </source>
</reference>
<dbReference type="PANTHER" id="PTHR35561">
    <property type="entry name" value="RNA 2',3'-CYCLIC PHOSPHODIESTERASE"/>
    <property type="match status" value="1"/>
</dbReference>
<sequence length="182" mass="20247">MPDRSLRLFFALPCPPPLAERIGRWRDDQPLPGRQVATANLHLTLAFLGQVPSARLEALLDMAAAIEAAPFDLCLDRLLRWRNGILLLAPSQPPGALLRLRRALRSGLAELELPVETRPFSAHLTLARDAAPLEDIPPPPTFVWQVDHFSLFCSQNDAAGVRYRTLGRWALCGEDSNERFAP</sequence>
<proteinExistence type="inferred from homology"/>
<keyword evidence="3" id="KW-0436">Ligase</keyword>
<keyword evidence="1 2" id="KW-0378">Hydrolase</keyword>
<comment type="similarity">
    <text evidence="2">Belongs to the 2H phosphoesterase superfamily. ThpR family.</text>
</comment>
<protein>
    <recommendedName>
        <fullName evidence="2">RNA 2',3'-cyclic phosphodiesterase</fullName>
        <shortName evidence="2">RNA 2',3'-CPDase</shortName>
        <ecNumber evidence="2">3.1.4.58</ecNumber>
    </recommendedName>
</protein>
<accession>A0A0H2ZBJ6</accession>
<feature type="short sequence motif" description="HXTX 1" evidence="2">
    <location>
        <begin position="42"/>
        <end position="45"/>
    </location>
</feature>
<dbReference type="InterPro" id="IPR004175">
    <property type="entry name" value="RNA_CPDase"/>
</dbReference>
<dbReference type="EC" id="3.1.4.58" evidence="2"/>
<dbReference type="HOGENOM" id="CLU_081251_2_1_6"/>
<dbReference type="PANTHER" id="PTHR35561:SF1">
    <property type="entry name" value="RNA 2',3'-CYCLIC PHOSPHODIESTERASE"/>
    <property type="match status" value="1"/>
</dbReference>
<gene>
    <name evidence="3" type="primary">ligT</name>
    <name evidence="3" type="ordered locus">PA14_27110</name>
</gene>
<dbReference type="GO" id="GO:0016874">
    <property type="term" value="F:ligase activity"/>
    <property type="evidence" value="ECO:0007669"/>
    <property type="project" value="UniProtKB-KW"/>
</dbReference>
<dbReference type="GO" id="GO:0008664">
    <property type="term" value="F:RNA 2',3'-cyclic 3'-phosphodiesterase activity"/>
    <property type="evidence" value="ECO:0007669"/>
    <property type="project" value="UniProtKB-EC"/>
</dbReference>
<comment type="function">
    <text evidence="2">Hydrolyzes RNA 2',3'-cyclic phosphodiester to an RNA 2'-phosphomonoester.</text>
</comment>
<dbReference type="AlphaFoldDB" id="A0A0H2ZBJ6"/>
<dbReference type="Proteomes" id="UP000000653">
    <property type="component" value="Chromosome"/>
</dbReference>
<dbReference type="Gene3D" id="3.90.1140.10">
    <property type="entry name" value="Cyclic phosphodiesterase"/>
    <property type="match status" value="1"/>
</dbReference>
<dbReference type="NCBIfam" id="TIGR02258">
    <property type="entry name" value="2_5_ligase"/>
    <property type="match status" value="1"/>
</dbReference>
<evidence type="ECO:0000256" key="2">
    <source>
        <dbReference type="HAMAP-Rule" id="MF_01940"/>
    </source>
</evidence>
<evidence type="ECO:0000313" key="4">
    <source>
        <dbReference type="Proteomes" id="UP000000653"/>
    </source>
</evidence>
<dbReference type="RefSeq" id="WP_003138730.1">
    <property type="nucleotide sequence ID" value="NC_008463.1"/>
</dbReference>
<feature type="active site" description="Proton donor" evidence="2">
    <location>
        <position position="42"/>
    </location>
</feature>
<dbReference type="Pfam" id="PF13563">
    <property type="entry name" value="2_5_RNA_ligase2"/>
    <property type="match status" value="1"/>
</dbReference>
<comment type="catalytic activity">
    <reaction evidence="2">
        <text>a 3'-end 2',3'-cyclophospho-ribonucleotide-RNA + H2O = a 3'-end 2'-phospho-ribonucleotide-RNA + H(+)</text>
        <dbReference type="Rhea" id="RHEA:11828"/>
        <dbReference type="Rhea" id="RHEA-COMP:10464"/>
        <dbReference type="Rhea" id="RHEA-COMP:17353"/>
        <dbReference type="ChEBI" id="CHEBI:15377"/>
        <dbReference type="ChEBI" id="CHEBI:15378"/>
        <dbReference type="ChEBI" id="CHEBI:83064"/>
        <dbReference type="ChEBI" id="CHEBI:173113"/>
        <dbReference type="EC" id="3.1.4.58"/>
    </reaction>
</comment>
<dbReference type="KEGG" id="pau:PA14_27110"/>
<organism evidence="3 4">
    <name type="scientific">Pseudomonas aeruginosa (strain UCBPP-PA14)</name>
    <dbReference type="NCBI Taxonomy" id="208963"/>
    <lineage>
        <taxon>Bacteria</taxon>
        <taxon>Pseudomonadati</taxon>
        <taxon>Pseudomonadota</taxon>
        <taxon>Gammaproteobacteria</taxon>
        <taxon>Pseudomonadales</taxon>
        <taxon>Pseudomonadaceae</taxon>
        <taxon>Pseudomonas</taxon>
    </lineage>
</organism>
<dbReference type="InterPro" id="IPR009097">
    <property type="entry name" value="Cyclic_Pdiesterase"/>
</dbReference>
<dbReference type="EMBL" id="CP000438">
    <property type="protein sequence ID" value="ABJ12100.1"/>
    <property type="molecule type" value="Genomic_DNA"/>
</dbReference>
<evidence type="ECO:0000256" key="1">
    <source>
        <dbReference type="ARBA" id="ARBA00022801"/>
    </source>
</evidence>
<dbReference type="GO" id="GO:0004113">
    <property type="term" value="F:2',3'-cyclic-nucleotide 3'-phosphodiesterase activity"/>
    <property type="evidence" value="ECO:0007669"/>
    <property type="project" value="InterPro"/>
</dbReference>
<dbReference type="SUPFAM" id="SSF55144">
    <property type="entry name" value="LigT-like"/>
    <property type="match status" value="1"/>
</dbReference>
<feature type="short sequence motif" description="HXTX 2" evidence="2">
    <location>
        <begin position="123"/>
        <end position="126"/>
    </location>
</feature>
<dbReference type="BioCyc" id="PAER208963:G1G74-2251-MONOMER"/>
<dbReference type="HAMAP" id="MF_01940">
    <property type="entry name" value="RNA_CPDase"/>
    <property type="match status" value="1"/>
</dbReference>
<name>A0A0H2ZBJ6_PSEAB</name>
<evidence type="ECO:0000313" key="3">
    <source>
        <dbReference type="EMBL" id="ABJ12100.1"/>
    </source>
</evidence>